<feature type="transmembrane region" description="Helical" evidence="1">
    <location>
        <begin position="48"/>
        <end position="74"/>
    </location>
</feature>
<proteinExistence type="predicted"/>
<dbReference type="RefSeq" id="XP_010698401.1">
    <property type="nucleotide sequence ID" value="XM_010700099.1"/>
</dbReference>
<sequence>MAAMDYLFYAGLLLLTHAVYMAYSIREQLQVAQHSRSYIPATNLEGHSVFPTAMMVPITIEVLAGMLLGIAGFAHRHKMQDARLCDVTKYLRYDNQMNSGVGFIHFNHRGTVACRKDELQDDSKSLLQKKKD</sequence>
<name>A0A088RR83_LEIPA</name>
<keyword evidence="1" id="KW-1133">Transmembrane helix</keyword>
<evidence type="ECO:0000256" key="1">
    <source>
        <dbReference type="SAM" id="Phobius"/>
    </source>
</evidence>
<dbReference type="GeneID" id="22574409"/>
<reference evidence="2 3" key="1">
    <citation type="journal article" date="2015" name="Sci. Rep.">
        <title>The genome of Leishmania panamensis: insights into genomics of the L. (Viannia) subgenus.</title>
        <authorList>
            <person name="Llanes A."/>
            <person name="Restrepo C.M."/>
            <person name="Vecchio G.D."/>
            <person name="Anguizola F.J."/>
            <person name="Lleonart R."/>
        </authorList>
    </citation>
    <scope>NUCLEOTIDE SEQUENCE [LARGE SCALE GENOMIC DNA]</scope>
    <source>
        <strain evidence="2 3">MHOM/PA/94/PSC-1</strain>
    </source>
</reference>
<organism evidence="2 3">
    <name type="scientific">Leishmania panamensis</name>
    <dbReference type="NCBI Taxonomy" id="5679"/>
    <lineage>
        <taxon>Eukaryota</taxon>
        <taxon>Discoba</taxon>
        <taxon>Euglenozoa</taxon>
        <taxon>Kinetoplastea</taxon>
        <taxon>Metakinetoplastina</taxon>
        <taxon>Trypanosomatida</taxon>
        <taxon>Trypanosomatidae</taxon>
        <taxon>Leishmaniinae</taxon>
        <taxon>Leishmania</taxon>
        <taxon>Leishmania guyanensis species complex</taxon>
    </lineage>
</organism>
<protein>
    <recommendedName>
        <fullName evidence="4">Membrane magnesium transporter</fullName>
    </recommendedName>
</protein>
<dbReference type="AlphaFoldDB" id="A0A088RR83"/>
<dbReference type="VEuPathDB" id="TriTrypDB:LPAL13_200025400"/>
<gene>
    <name evidence="2" type="ORF">LPMP_202000</name>
</gene>
<keyword evidence="1" id="KW-0472">Membrane</keyword>
<keyword evidence="3" id="KW-1185">Reference proteome</keyword>
<evidence type="ECO:0000313" key="2">
    <source>
        <dbReference type="EMBL" id="AIN97694.1"/>
    </source>
</evidence>
<dbReference type="VEuPathDB" id="TriTrypDB:LPMP_202000"/>
<dbReference type="Proteomes" id="UP000063063">
    <property type="component" value="Chromosome 20"/>
</dbReference>
<dbReference type="OrthoDB" id="269728at2759"/>
<keyword evidence="1" id="KW-0812">Transmembrane</keyword>
<dbReference type="KEGG" id="lpan:LPMP_202000"/>
<accession>A0A088RR83</accession>
<dbReference type="EMBL" id="CP009389">
    <property type="protein sequence ID" value="AIN97694.1"/>
    <property type="molecule type" value="Genomic_DNA"/>
</dbReference>
<dbReference type="eggNOG" id="ENOG502S7ZX">
    <property type="taxonomic scope" value="Eukaryota"/>
</dbReference>
<evidence type="ECO:0008006" key="4">
    <source>
        <dbReference type="Google" id="ProtNLM"/>
    </source>
</evidence>
<evidence type="ECO:0000313" key="3">
    <source>
        <dbReference type="Proteomes" id="UP000063063"/>
    </source>
</evidence>